<dbReference type="GO" id="GO:0016020">
    <property type="term" value="C:membrane"/>
    <property type="evidence" value="ECO:0007669"/>
    <property type="project" value="UniProtKB-SubCell"/>
</dbReference>
<dbReference type="PANTHER" id="PTHR43341:SF38">
    <property type="entry name" value="PROLINE TRANSPORTER (EUROFUNG)"/>
    <property type="match status" value="1"/>
</dbReference>
<keyword evidence="4 6" id="KW-0472">Membrane</keyword>
<dbReference type="PIRSF" id="PIRSF006060">
    <property type="entry name" value="AA_transporter"/>
    <property type="match status" value="1"/>
</dbReference>
<feature type="transmembrane region" description="Helical" evidence="6">
    <location>
        <begin position="438"/>
        <end position="457"/>
    </location>
</feature>
<evidence type="ECO:0000256" key="2">
    <source>
        <dbReference type="ARBA" id="ARBA00022692"/>
    </source>
</evidence>
<feature type="transmembrane region" description="Helical" evidence="6">
    <location>
        <begin position="179"/>
        <end position="205"/>
    </location>
</feature>
<dbReference type="eggNOG" id="KOG1286">
    <property type="taxonomic scope" value="Eukaryota"/>
</dbReference>
<dbReference type="OrthoDB" id="3900342at2759"/>
<dbReference type="HOGENOM" id="CLU_007946_12_1_1"/>
<dbReference type="Pfam" id="PF00324">
    <property type="entry name" value="AA_permease"/>
    <property type="match status" value="1"/>
</dbReference>
<dbReference type="InterPro" id="IPR050524">
    <property type="entry name" value="APC_YAT"/>
</dbReference>
<evidence type="ECO:0000313" key="9">
    <source>
        <dbReference type="Proteomes" id="UP000018001"/>
    </source>
</evidence>
<reference evidence="9" key="1">
    <citation type="journal article" date="2014" name="Genome Announc.">
        <title>Draft genome sequence of the formaldehyde-resistant fungus Byssochlamys spectabilis No. 5 (anamorph Paecilomyces variotii No. 5) (NBRC109023).</title>
        <authorList>
            <person name="Oka T."/>
            <person name="Ekino K."/>
            <person name="Fukuda K."/>
            <person name="Nomura Y."/>
        </authorList>
    </citation>
    <scope>NUCLEOTIDE SEQUENCE [LARGE SCALE GENOMIC DNA]</scope>
    <source>
        <strain evidence="9">No. 5 / NBRC 109023</strain>
    </source>
</reference>
<keyword evidence="2 6" id="KW-0812">Transmembrane</keyword>
<dbReference type="GO" id="GO:0015171">
    <property type="term" value="F:amino acid transmembrane transporter activity"/>
    <property type="evidence" value="ECO:0007669"/>
    <property type="project" value="TreeGrafter"/>
</dbReference>
<protein>
    <submittedName>
        <fullName evidence="8">Proline permease PrnB</fullName>
    </submittedName>
</protein>
<evidence type="ECO:0000256" key="5">
    <source>
        <dbReference type="SAM" id="MobiDB-lite"/>
    </source>
</evidence>
<keyword evidence="3 6" id="KW-1133">Transmembrane helix</keyword>
<dbReference type="Proteomes" id="UP000018001">
    <property type="component" value="Unassembled WGS sequence"/>
</dbReference>
<evidence type="ECO:0000256" key="6">
    <source>
        <dbReference type="SAM" id="Phobius"/>
    </source>
</evidence>
<dbReference type="EMBL" id="BAUL01000068">
    <property type="protein sequence ID" value="GAD93857.1"/>
    <property type="molecule type" value="Genomic_DNA"/>
</dbReference>
<feature type="region of interest" description="Disordered" evidence="5">
    <location>
        <begin position="523"/>
        <end position="565"/>
    </location>
</feature>
<dbReference type="PANTHER" id="PTHR43341">
    <property type="entry name" value="AMINO ACID PERMEASE"/>
    <property type="match status" value="1"/>
</dbReference>
<gene>
    <name evidence="8" type="ORF">PVAR5_2474</name>
</gene>
<comment type="caution">
    <text evidence="8">The sequence shown here is derived from an EMBL/GenBank/DDBJ whole genome shotgun (WGS) entry which is preliminary data.</text>
</comment>
<dbReference type="Gene3D" id="1.20.1740.10">
    <property type="entry name" value="Amino acid/polyamine transporter I"/>
    <property type="match status" value="1"/>
</dbReference>
<feature type="domain" description="Amino acid permease/ SLC12A" evidence="7">
    <location>
        <begin position="6"/>
        <end position="466"/>
    </location>
</feature>
<feature type="transmembrane region" description="Helical" evidence="6">
    <location>
        <begin position="411"/>
        <end position="432"/>
    </location>
</feature>
<proteinExistence type="predicted"/>
<evidence type="ECO:0000256" key="1">
    <source>
        <dbReference type="ARBA" id="ARBA00004141"/>
    </source>
</evidence>
<feature type="transmembrane region" description="Helical" evidence="6">
    <location>
        <begin position="365"/>
        <end position="391"/>
    </location>
</feature>
<name>V5FZ16_BYSSN</name>
<feature type="transmembrane region" description="Helical" evidence="6">
    <location>
        <begin position="73"/>
        <end position="93"/>
    </location>
</feature>
<evidence type="ECO:0000256" key="3">
    <source>
        <dbReference type="ARBA" id="ARBA00022989"/>
    </source>
</evidence>
<feature type="compositionally biased region" description="Low complexity" evidence="5">
    <location>
        <begin position="263"/>
        <end position="275"/>
    </location>
</feature>
<comment type="subcellular location">
    <subcellularLocation>
        <location evidence="1">Membrane</location>
        <topology evidence="1">Multi-pass membrane protein</topology>
    </subcellularLocation>
</comment>
<feature type="compositionally biased region" description="Basic and acidic residues" evidence="5">
    <location>
        <begin position="553"/>
        <end position="565"/>
    </location>
</feature>
<dbReference type="AlphaFoldDB" id="V5FZ16"/>
<evidence type="ECO:0000313" key="8">
    <source>
        <dbReference type="EMBL" id="GAD93857.1"/>
    </source>
</evidence>
<organism evidence="8 9">
    <name type="scientific">Byssochlamys spectabilis (strain No. 5 / NBRC 109023)</name>
    <name type="common">Paecilomyces variotii</name>
    <dbReference type="NCBI Taxonomy" id="1356009"/>
    <lineage>
        <taxon>Eukaryota</taxon>
        <taxon>Fungi</taxon>
        <taxon>Dikarya</taxon>
        <taxon>Ascomycota</taxon>
        <taxon>Pezizomycotina</taxon>
        <taxon>Eurotiomycetes</taxon>
        <taxon>Eurotiomycetidae</taxon>
        <taxon>Eurotiales</taxon>
        <taxon>Thermoascaceae</taxon>
        <taxon>Paecilomyces</taxon>
    </lineage>
</organism>
<sequence length="565" mass="60391">MDIDATVGAGFLLGAGQALAVGGPASLLMSYAFISALSHCIMTAVAEVGAYLPMQGAGVSAYASRYVSPSMGFSMGALHWYGLGIAVPYQLTAMSSFVRYWIPDIHSSIPLTASLASVVGMNLMPQQYFYRLTTYLMYFKVAMMAFLLTLSSILFFGGRPDGGFLGFHYWNTPGAMNEFLLGGAGGQFLGFVQSTLTSAVAFLFLPEMIISRGAGLVSPRRMVPVTAQQDNGMVTFSYMMSALAMGVVAPSDDPNLLNGNPRSGSGSDSSSSQSAQSPFIVGVERAGINFMGSLLNVANLVSATSSGGTLLQMSTQSLTSLAASGHAPAALSVRNRWGTPYMALGASSVFSGLAYLAMAQPDPQVLQYLMNFINTSGFISWLGSGMIYSRFRSAVRVQGVQLPYTSRLQPYGAYFGMASCALLCLGNGFSFFSPSNFSIPNLMAAYGGIPIFLLTYMGHRYTFRQFPWMYKAHEVDLFTGLDEVIAAEQEAKPEDTWWGQFLLFIASVCAWFRRVTALVGQKWSGSTANDPENEAGARATGETGAVGGTQETQDIREARESGEVP</sequence>
<evidence type="ECO:0000256" key="4">
    <source>
        <dbReference type="ARBA" id="ARBA00023136"/>
    </source>
</evidence>
<feature type="transmembrane region" description="Helical" evidence="6">
    <location>
        <begin position="341"/>
        <end position="359"/>
    </location>
</feature>
<feature type="compositionally biased region" description="Low complexity" evidence="5">
    <location>
        <begin position="534"/>
        <end position="552"/>
    </location>
</feature>
<feature type="transmembrane region" description="Helical" evidence="6">
    <location>
        <begin position="135"/>
        <end position="159"/>
    </location>
</feature>
<dbReference type="InterPro" id="IPR004841">
    <property type="entry name" value="AA-permease/SLC12A_dom"/>
</dbReference>
<dbReference type="InParanoid" id="V5FZ16"/>
<feature type="region of interest" description="Disordered" evidence="5">
    <location>
        <begin position="254"/>
        <end position="275"/>
    </location>
</feature>
<evidence type="ECO:0000259" key="7">
    <source>
        <dbReference type="Pfam" id="PF00324"/>
    </source>
</evidence>
<keyword evidence="9" id="KW-1185">Reference proteome</keyword>
<accession>V5FZ16</accession>